<feature type="region of interest" description="Disordered" evidence="7">
    <location>
        <begin position="405"/>
        <end position="433"/>
    </location>
</feature>
<feature type="signal peptide" evidence="9">
    <location>
        <begin position="1"/>
        <end position="22"/>
    </location>
</feature>
<dbReference type="OrthoDB" id="19261at2759"/>
<feature type="transmembrane region" description="Helical" evidence="8">
    <location>
        <begin position="256"/>
        <end position="276"/>
    </location>
</feature>
<dbReference type="SUPFAM" id="SSF49344">
    <property type="entry name" value="CBD9-like"/>
    <property type="match status" value="1"/>
</dbReference>
<feature type="transmembrane region" description="Helical" evidence="8">
    <location>
        <begin position="288"/>
        <end position="307"/>
    </location>
</feature>
<accession>A0A1R3RZ33</accession>
<evidence type="ECO:0000313" key="13">
    <source>
        <dbReference type="Proteomes" id="UP000188318"/>
    </source>
</evidence>
<dbReference type="Gene3D" id="2.60.40.1210">
    <property type="entry name" value="Cellobiose dehydrogenase, cytochrome domain"/>
    <property type="match status" value="1"/>
</dbReference>
<name>A0A1R3RZ33_ASPC5</name>
<dbReference type="PANTHER" id="PTHR47797">
    <property type="entry name" value="DEHYDROGENASE, PUTATIVE (AFU_ORTHOLOGUE AFUA_8G05805)-RELATED"/>
    <property type="match status" value="1"/>
</dbReference>
<keyword evidence="5 8" id="KW-1133">Transmembrane helix</keyword>
<evidence type="ECO:0000256" key="9">
    <source>
        <dbReference type="SAM" id="SignalP"/>
    </source>
</evidence>
<evidence type="ECO:0000256" key="1">
    <source>
        <dbReference type="ARBA" id="ARBA00004370"/>
    </source>
</evidence>
<evidence type="ECO:0000313" key="12">
    <source>
        <dbReference type="EMBL" id="OOF99748.1"/>
    </source>
</evidence>
<dbReference type="Pfam" id="PF03188">
    <property type="entry name" value="Cytochrom_B561"/>
    <property type="match status" value="1"/>
</dbReference>
<feature type="chain" id="PRO_5012390467" evidence="9">
    <location>
        <begin position="23"/>
        <end position="433"/>
    </location>
</feature>
<protein>
    <submittedName>
        <fullName evidence="12">Iron reductase domain protein</fullName>
    </submittedName>
</protein>
<organism evidence="12 13">
    <name type="scientific">Aspergillus carbonarius (strain ITEM 5010)</name>
    <dbReference type="NCBI Taxonomy" id="602072"/>
    <lineage>
        <taxon>Eukaryota</taxon>
        <taxon>Fungi</taxon>
        <taxon>Dikarya</taxon>
        <taxon>Ascomycota</taxon>
        <taxon>Pezizomycotina</taxon>
        <taxon>Eurotiomycetes</taxon>
        <taxon>Eurotiomycetidae</taxon>
        <taxon>Eurotiales</taxon>
        <taxon>Aspergillaceae</taxon>
        <taxon>Aspergillus</taxon>
        <taxon>Aspergillus subgen. Circumdati</taxon>
    </lineage>
</organism>
<feature type="domain" description="Cellobiose dehydrogenase-like cytochrome" evidence="11">
    <location>
        <begin position="31"/>
        <end position="184"/>
    </location>
</feature>
<dbReference type="InterPro" id="IPR015920">
    <property type="entry name" value="Cellobiose_DH-like_cyt"/>
</dbReference>
<feature type="domain" description="Cytochrome b561" evidence="10">
    <location>
        <begin position="222"/>
        <end position="345"/>
    </location>
</feature>
<evidence type="ECO:0000256" key="8">
    <source>
        <dbReference type="SAM" id="Phobius"/>
    </source>
</evidence>
<dbReference type="STRING" id="602072.A0A1R3RZ33"/>
<dbReference type="VEuPathDB" id="FungiDB:ASPCADRAFT_138540"/>
<evidence type="ECO:0000256" key="5">
    <source>
        <dbReference type="ARBA" id="ARBA00022989"/>
    </source>
</evidence>
<dbReference type="GO" id="GO:0016020">
    <property type="term" value="C:membrane"/>
    <property type="evidence" value="ECO:0007669"/>
    <property type="project" value="UniProtKB-SubCell"/>
</dbReference>
<gene>
    <name evidence="12" type="ORF">ASPCADRAFT_138540</name>
</gene>
<proteinExistence type="predicted"/>
<feature type="transmembrane region" description="Helical" evidence="8">
    <location>
        <begin position="220"/>
        <end position="244"/>
    </location>
</feature>
<dbReference type="CDD" id="cd09630">
    <property type="entry name" value="CDH_like_cytochrome"/>
    <property type="match status" value="1"/>
</dbReference>
<evidence type="ECO:0000259" key="11">
    <source>
        <dbReference type="Pfam" id="PF16010"/>
    </source>
</evidence>
<dbReference type="AlphaFoldDB" id="A0A1R3RZ33"/>
<evidence type="ECO:0000256" key="7">
    <source>
        <dbReference type="SAM" id="MobiDB-lite"/>
    </source>
</evidence>
<keyword evidence="13" id="KW-1185">Reference proteome</keyword>
<comment type="subcellular location">
    <subcellularLocation>
        <location evidence="1">Membrane</location>
    </subcellularLocation>
</comment>
<evidence type="ECO:0000256" key="3">
    <source>
        <dbReference type="ARBA" id="ARBA00022692"/>
    </source>
</evidence>
<sequence length="433" mass="47221">MKLPNFLAAAVAAFGLVRSSCSQIVSHRPSEGAGVSYSINVPQNTSLSGSGPIFLQLKAPPGIKWFALGQGSQMTDGNMFIVYSASMHNVTLSTRRATAHVEPFFDPSIQAYLLEGSGVHDGVMTANIRCDNCTTLADGESALGISSSWTWALTRGSPLMSSNVSEKLYQHNWHGSFSLNLTQAVGGNNTNPFIVPMRSLFESYTHQRQVSDTLLHKKRIAHGVMTSVAFVLLFPNFALLLYIVPSRRTVPWVHAPLQLFAVLLALAGFGVGVSVSKDLQEIGGYHPVIGYVAVGGVVLIQPILGIMQHLHFRKTGTSSLYGVSHRYLGRFFAALGVINGGIGFHYATAKNPDIPQASPLAYGIICGSMFLIYVSVILWRKSRMQPKPSERNWLPFFRHRQDQPTLGKLENSSDNTLCESDEVEASRGKPWLS</sequence>
<evidence type="ECO:0000259" key="10">
    <source>
        <dbReference type="Pfam" id="PF03188"/>
    </source>
</evidence>
<evidence type="ECO:0000256" key="6">
    <source>
        <dbReference type="ARBA" id="ARBA00023136"/>
    </source>
</evidence>
<keyword evidence="2" id="KW-0813">Transport</keyword>
<evidence type="ECO:0000256" key="2">
    <source>
        <dbReference type="ARBA" id="ARBA00022448"/>
    </source>
</evidence>
<dbReference type="OMA" id="IRCDNCM"/>
<keyword evidence="9" id="KW-0732">Signal</keyword>
<dbReference type="Pfam" id="PF16010">
    <property type="entry name" value="CDH-cyt"/>
    <property type="match status" value="1"/>
</dbReference>
<evidence type="ECO:0000256" key="4">
    <source>
        <dbReference type="ARBA" id="ARBA00022982"/>
    </source>
</evidence>
<dbReference type="PANTHER" id="PTHR47797:SF1">
    <property type="entry name" value="CYTOCHROME B561 DOMAIN-CONTAINING PROTEIN-RELATED"/>
    <property type="match status" value="1"/>
</dbReference>
<keyword evidence="4" id="KW-0249">Electron transport</keyword>
<dbReference type="InterPro" id="IPR006593">
    <property type="entry name" value="Cyt_b561/ferric_Rdtase_TM"/>
</dbReference>
<dbReference type="Proteomes" id="UP000188318">
    <property type="component" value="Unassembled WGS sequence"/>
</dbReference>
<feature type="transmembrane region" description="Helical" evidence="8">
    <location>
        <begin position="327"/>
        <end position="348"/>
    </location>
</feature>
<keyword evidence="3 8" id="KW-0812">Transmembrane</keyword>
<dbReference type="EMBL" id="KV907494">
    <property type="protein sequence ID" value="OOF99748.1"/>
    <property type="molecule type" value="Genomic_DNA"/>
</dbReference>
<feature type="transmembrane region" description="Helical" evidence="8">
    <location>
        <begin position="360"/>
        <end position="379"/>
    </location>
</feature>
<dbReference type="CDD" id="cd08760">
    <property type="entry name" value="Cyt_b561_FRRS1_like"/>
    <property type="match status" value="1"/>
</dbReference>
<reference evidence="13" key="1">
    <citation type="journal article" date="2017" name="Genome Biol.">
        <title>Comparative genomics reveals high biological diversity and specific adaptations in the industrially and medically important fungal genus Aspergillus.</title>
        <authorList>
            <person name="de Vries R.P."/>
            <person name="Riley R."/>
            <person name="Wiebenga A."/>
            <person name="Aguilar-Osorio G."/>
            <person name="Amillis S."/>
            <person name="Uchima C.A."/>
            <person name="Anderluh G."/>
            <person name="Asadollahi M."/>
            <person name="Askin M."/>
            <person name="Barry K."/>
            <person name="Battaglia E."/>
            <person name="Bayram O."/>
            <person name="Benocci T."/>
            <person name="Braus-Stromeyer S.A."/>
            <person name="Caldana C."/>
            <person name="Canovas D."/>
            <person name="Cerqueira G.C."/>
            <person name="Chen F."/>
            <person name="Chen W."/>
            <person name="Choi C."/>
            <person name="Clum A."/>
            <person name="Dos Santos R.A."/>
            <person name="Damasio A.R."/>
            <person name="Diallinas G."/>
            <person name="Emri T."/>
            <person name="Fekete E."/>
            <person name="Flipphi M."/>
            <person name="Freyberg S."/>
            <person name="Gallo A."/>
            <person name="Gournas C."/>
            <person name="Habgood R."/>
            <person name="Hainaut M."/>
            <person name="Harispe M.L."/>
            <person name="Henrissat B."/>
            <person name="Hilden K.S."/>
            <person name="Hope R."/>
            <person name="Hossain A."/>
            <person name="Karabika E."/>
            <person name="Karaffa L."/>
            <person name="Karanyi Z."/>
            <person name="Krasevec N."/>
            <person name="Kuo A."/>
            <person name="Kusch H."/>
            <person name="LaButti K."/>
            <person name="Lagendijk E.L."/>
            <person name="Lapidus A."/>
            <person name="Levasseur A."/>
            <person name="Lindquist E."/>
            <person name="Lipzen A."/>
            <person name="Logrieco A.F."/>
            <person name="MacCabe A."/>
            <person name="Maekelae M.R."/>
            <person name="Malavazi I."/>
            <person name="Melin P."/>
            <person name="Meyer V."/>
            <person name="Mielnichuk N."/>
            <person name="Miskei M."/>
            <person name="Molnar A.P."/>
            <person name="Mule G."/>
            <person name="Ngan C.Y."/>
            <person name="Orejas M."/>
            <person name="Orosz E."/>
            <person name="Ouedraogo J.P."/>
            <person name="Overkamp K.M."/>
            <person name="Park H.-S."/>
            <person name="Perrone G."/>
            <person name="Piumi F."/>
            <person name="Punt P.J."/>
            <person name="Ram A.F."/>
            <person name="Ramon A."/>
            <person name="Rauscher S."/>
            <person name="Record E."/>
            <person name="Riano-Pachon D.M."/>
            <person name="Robert V."/>
            <person name="Roehrig J."/>
            <person name="Ruller R."/>
            <person name="Salamov A."/>
            <person name="Salih N.S."/>
            <person name="Samson R.A."/>
            <person name="Sandor E."/>
            <person name="Sanguinetti M."/>
            <person name="Schuetze T."/>
            <person name="Sepcic K."/>
            <person name="Shelest E."/>
            <person name="Sherlock G."/>
            <person name="Sophianopoulou V."/>
            <person name="Squina F.M."/>
            <person name="Sun H."/>
            <person name="Susca A."/>
            <person name="Todd R.B."/>
            <person name="Tsang A."/>
            <person name="Unkles S.E."/>
            <person name="van de Wiele N."/>
            <person name="van Rossen-Uffink D."/>
            <person name="Oliveira J.V."/>
            <person name="Vesth T.C."/>
            <person name="Visser J."/>
            <person name="Yu J.-H."/>
            <person name="Zhou M."/>
            <person name="Andersen M.R."/>
            <person name="Archer D.B."/>
            <person name="Baker S.E."/>
            <person name="Benoit I."/>
            <person name="Brakhage A.A."/>
            <person name="Braus G.H."/>
            <person name="Fischer R."/>
            <person name="Frisvad J.C."/>
            <person name="Goldman G.H."/>
            <person name="Houbraken J."/>
            <person name="Oakley B."/>
            <person name="Pocsi I."/>
            <person name="Scazzocchio C."/>
            <person name="Seiboth B."/>
            <person name="vanKuyk P.A."/>
            <person name="Wortman J."/>
            <person name="Dyer P.S."/>
            <person name="Grigoriev I.V."/>
        </authorList>
    </citation>
    <scope>NUCLEOTIDE SEQUENCE [LARGE SCALE GENOMIC DNA]</scope>
    <source>
        <strain evidence="13">ITEM 5010</strain>
    </source>
</reference>
<keyword evidence="6 8" id="KW-0472">Membrane</keyword>